<dbReference type="EMBL" id="SAUW01000022">
    <property type="protein sequence ID" value="RWR07480.1"/>
    <property type="molecule type" value="Genomic_DNA"/>
</dbReference>
<name>A0A443IP96_9RHOB</name>
<keyword evidence="3" id="KW-1284">Encapsulin nanocompartment</keyword>
<dbReference type="RefSeq" id="WP_128270591.1">
    <property type="nucleotide sequence ID" value="NZ_SAUW01000022.1"/>
</dbReference>
<dbReference type="Gene3D" id="3.30.2400.30">
    <property type="match status" value="1"/>
</dbReference>
<dbReference type="PANTHER" id="PTHR37165:SF1">
    <property type="entry name" value="TYPE 1 ENCAPSULIN SHELL PROTEIN"/>
    <property type="match status" value="1"/>
</dbReference>
<evidence type="ECO:0000256" key="2">
    <source>
        <dbReference type="ARBA" id="ARBA00033743"/>
    </source>
</evidence>
<dbReference type="AlphaFoldDB" id="A0A443IP96"/>
<evidence type="ECO:0000256" key="3">
    <source>
        <dbReference type="ARBA" id="ARBA00033787"/>
    </source>
</evidence>
<dbReference type="NCBIfam" id="NF041155">
    <property type="entry name" value="encap_f1"/>
    <property type="match status" value="1"/>
</dbReference>
<evidence type="ECO:0000256" key="1">
    <source>
        <dbReference type="ARBA" id="ARBA00033738"/>
    </source>
</evidence>
<dbReference type="PANTHER" id="PTHR37165">
    <property type="entry name" value="PEPTIDASE U56 FAMILY"/>
    <property type="match status" value="1"/>
</dbReference>
<comment type="similarity">
    <text evidence="2">Belongs to the encapsulin family. Family 1 subfamily.</text>
</comment>
<dbReference type="InterPro" id="IPR007544">
    <property type="entry name" value="ENCAP"/>
</dbReference>
<dbReference type="GO" id="GO:0140737">
    <property type="term" value="C:encapsulin nanocompartment"/>
    <property type="evidence" value="ECO:0007669"/>
    <property type="project" value="UniProtKB-SubCell"/>
</dbReference>
<reference evidence="4 5" key="2">
    <citation type="submission" date="2019-01" db="EMBL/GenBank/DDBJ databases">
        <authorList>
            <person name="Li Y."/>
        </authorList>
    </citation>
    <scope>NUCLEOTIDE SEQUENCE [LARGE SCALE GENOMIC DNA]</scope>
    <source>
        <strain evidence="4 5">2D-5</strain>
    </source>
</reference>
<organism evidence="4 5">
    <name type="scientific">Paenirhodobacter populi</name>
    <dbReference type="NCBI Taxonomy" id="2306993"/>
    <lineage>
        <taxon>Bacteria</taxon>
        <taxon>Pseudomonadati</taxon>
        <taxon>Pseudomonadota</taxon>
        <taxon>Alphaproteobacteria</taxon>
        <taxon>Rhodobacterales</taxon>
        <taxon>Rhodobacter group</taxon>
        <taxon>Paenirhodobacter</taxon>
    </lineage>
</organism>
<keyword evidence="5" id="KW-1185">Reference proteome</keyword>
<dbReference type="Pfam" id="PF04454">
    <property type="entry name" value="Linocin_M18"/>
    <property type="match status" value="1"/>
</dbReference>
<gene>
    <name evidence="4" type="ORF">D2T33_17105</name>
</gene>
<reference evidence="4 5" key="1">
    <citation type="submission" date="2019-01" db="EMBL/GenBank/DDBJ databases">
        <title>Sinorhodobacter populi sp. nov. isolated from the symptomatic bark tissue of Populus euramericana canker.</title>
        <authorList>
            <person name="Xu G."/>
        </authorList>
    </citation>
    <scope>NUCLEOTIDE SEQUENCE [LARGE SCALE GENOMIC DNA]</scope>
    <source>
        <strain evidence="4 5">2D-5</strain>
    </source>
</reference>
<dbReference type="Gene3D" id="3.30.2320.10">
    <property type="entry name" value="hypothetical protein PF0899 domain"/>
    <property type="match status" value="1"/>
</dbReference>
<proteinExistence type="inferred from homology"/>
<sequence>MDNLHRALAPISDAAWAQIEEEAKRTLTRYLGARRVADLHGPEGFDLSAVGTGHLRNAAPLADGVHCAQREVNPLVELRVPFELTRAAIDDVSRGSNDSDWQPLKDAARQIALAEDRLVFQGYAETGVTGILPGSSNPTVPLPEDVADYPEAVASAVSALRLAGVNGPYALVLGTEPFTKATGGADDGYPVLNHLEKLVDVPVIWSQALEGGAVVTTRGGDFDLWLGQDISIGYLAHTTETVTLYLQESLTFQMQTSEAVIVLETAPHGGGKA</sequence>
<evidence type="ECO:0000313" key="4">
    <source>
        <dbReference type="EMBL" id="RWR07480.1"/>
    </source>
</evidence>
<dbReference type="Proteomes" id="UP000285710">
    <property type="component" value="Unassembled WGS sequence"/>
</dbReference>
<comment type="subcellular location">
    <subcellularLocation>
        <location evidence="1">Encapsulin nanocompartment</location>
    </subcellularLocation>
</comment>
<evidence type="ECO:0000313" key="5">
    <source>
        <dbReference type="Proteomes" id="UP000285710"/>
    </source>
</evidence>
<accession>A0A443IP96</accession>
<dbReference type="PIRSF" id="PIRSF019254">
    <property type="entry name" value="CFP29"/>
    <property type="match status" value="1"/>
</dbReference>
<dbReference type="InterPro" id="IPR051429">
    <property type="entry name" value="Encapsulin_nc"/>
</dbReference>
<comment type="caution">
    <text evidence="4">The sequence shown here is derived from an EMBL/GenBank/DDBJ whole genome shotgun (WGS) entry which is preliminary data.</text>
</comment>
<protein>
    <submittedName>
        <fullName evidence="4">Bacteriocin</fullName>
    </submittedName>
</protein>